<sequence>MHPVLIVGGTGKTGARVDARLRRRGIATRPVSRSSAVAFDWARPDTWRAARDFADYARATAATGVWSA</sequence>
<comment type="caution">
    <text evidence="1">The sequence shown here is derived from an EMBL/GenBank/DDBJ whole genome shotgun (WGS) entry which is preliminary data.</text>
</comment>
<evidence type="ECO:0000313" key="2">
    <source>
        <dbReference type="Proteomes" id="UP000068603"/>
    </source>
</evidence>
<dbReference type="STRING" id="1503054.WT74_16975"/>
<organism evidence="1">
    <name type="scientific">Burkholderia stagnalis</name>
    <dbReference type="NCBI Taxonomy" id="1503054"/>
    <lineage>
        <taxon>Bacteria</taxon>
        <taxon>Pseudomonadati</taxon>
        <taxon>Pseudomonadota</taxon>
        <taxon>Betaproteobacteria</taxon>
        <taxon>Burkholderiales</taxon>
        <taxon>Burkholderiaceae</taxon>
        <taxon>Burkholderia</taxon>
        <taxon>Burkholderia cepacia complex</taxon>
    </lineage>
</organism>
<proteinExistence type="predicted"/>
<accession>A0A106NVK0</accession>
<name>A0A106NVK0_9BURK</name>
<evidence type="ECO:0000313" key="1">
    <source>
        <dbReference type="EMBL" id="KWA54879.1"/>
    </source>
</evidence>
<dbReference type="EMBL" id="LPHB01000073">
    <property type="protein sequence ID" value="KWA54879.1"/>
    <property type="molecule type" value="Genomic_DNA"/>
</dbReference>
<dbReference type="AlphaFoldDB" id="A0A106NVK0"/>
<dbReference type="InterPro" id="IPR036291">
    <property type="entry name" value="NAD(P)-bd_dom_sf"/>
</dbReference>
<protein>
    <recommendedName>
        <fullName evidence="3">NmrA family transcriptional regulator</fullName>
    </recommendedName>
</protein>
<dbReference type="Proteomes" id="UP000068603">
    <property type="component" value="Unassembled WGS sequence"/>
</dbReference>
<evidence type="ECO:0008006" key="3">
    <source>
        <dbReference type="Google" id="ProtNLM"/>
    </source>
</evidence>
<dbReference type="SUPFAM" id="SSF51735">
    <property type="entry name" value="NAD(P)-binding Rossmann-fold domains"/>
    <property type="match status" value="1"/>
</dbReference>
<reference evidence="1 2" key="1">
    <citation type="submission" date="2015-11" db="EMBL/GenBank/DDBJ databases">
        <title>Expanding the genomic diversity of Burkholderia species for the development of highly accurate diagnostics.</title>
        <authorList>
            <person name="Sahl J."/>
            <person name="Keim P."/>
            <person name="Wagner D."/>
        </authorList>
    </citation>
    <scope>NUCLEOTIDE SEQUENCE [LARGE SCALE GENOMIC DNA]</scope>
    <source>
        <strain evidence="1 2">MSMB1960WGS</strain>
    </source>
</reference>
<gene>
    <name evidence="1" type="ORF">WT44_28265</name>
</gene>